<keyword evidence="11" id="KW-0808">Transferase</keyword>
<comment type="subcellular location">
    <subcellularLocation>
        <location evidence="1">Cell membrane</location>
        <topology evidence="1">Multi-pass membrane protein</topology>
    </subcellularLocation>
</comment>
<evidence type="ECO:0000313" key="13">
    <source>
        <dbReference type="EMBL" id="MBJ3763708.1"/>
    </source>
</evidence>
<name>A0A934IIT3_9RHOB</name>
<feature type="transmembrane region" description="Helical" evidence="12">
    <location>
        <begin position="451"/>
        <end position="467"/>
    </location>
</feature>
<evidence type="ECO:0000256" key="8">
    <source>
        <dbReference type="ARBA" id="ARBA00022989"/>
    </source>
</evidence>
<dbReference type="PIRSF" id="PIRSF016636">
    <property type="entry name" value="AlgI_DltB"/>
    <property type="match status" value="1"/>
</dbReference>
<dbReference type="InterPro" id="IPR028362">
    <property type="entry name" value="AlgI"/>
</dbReference>
<dbReference type="InterPro" id="IPR004299">
    <property type="entry name" value="MBOAT_fam"/>
</dbReference>
<dbReference type="InterPro" id="IPR024194">
    <property type="entry name" value="Ac/AlaTfrase_AlgI/DltB"/>
</dbReference>
<keyword evidence="8 12" id="KW-1133">Transmembrane helix</keyword>
<sequence length="475" mass="52755">MLFTSPGFLVFLPAAALVFWLLPRGVRLWWMLLVSVLYYASFGLSNLAYLAAVAGIVLVAGRTLSRPAAGPRKAVLWGGVGGVLTLLFALRYYDPLVAGTGLPTHGLAAPAGFSFYAFMAIALLVDRYRAAANPSAGIAADVTYLAWFPKILAGPIQRIDPFLRELGKRPLPRASFLVLGAQLFVWGLVKKVVVADNLAPFVDRTYAIPDYAVPMELLIATYFFAFQIYCDFSGYTDMARGASLAFGLKLPENFRRPYFAGSIGDFWGKRWHITLSDWFRDYVYHPILGPRRTPARMYAGIMVVFVLSGIWHAGLGYGIGWGFVAWGALNGLLLWVERALRGPRKAVAARIGNGFGGMVYRALAALLVFHLILVTWIFFRAADLGDGITVLTRIWAALPDLPALLARYPFTPEHRFLAALILALLTIELVCERPAWVTRLRTAPRPLRWSAWYACLFALILLGRWQGQSFVYMQF</sequence>
<evidence type="ECO:0000256" key="1">
    <source>
        <dbReference type="ARBA" id="ARBA00004651"/>
    </source>
</evidence>
<keyword evidence="5 11" id="KW-1003">Cell membrane</keyword>
<dbReference type="RefSeq" id="WP_198916879.1">
    <property type="nucleotide sequence ID" value="NZ_JAEKPD010000013.1"/>
</dbReference>
<dbReference type="PIRSF" id="PIRSF500217">
    <property type="entry name" value="AlgI"/>
    <property type="match status" value="1"/>
</dbReference>
<reference evidence="13" key="1">
    <citation type="submission" date="2020-12" db="EMBL/GenBank/DDBJ databases">
        <title>Bacterial taxonomy.</title>
        <authorList>
            <person name="Pan X."/>
        </authorList>
    </citation>
    <scope>NUCLEOTIDE SEQUENCE</scope>
    <source>
        <strain evidence="13">KCTC 52957</strain>
    </source>
</reference>
<evidence type="ECO:0000256" key="11">
    <source>
        <dbReference type="PIRNR" id="PIRNR016636"/>
    </source>
</evidence>
<dbReference type="GO" id="GO:0042121">
    <property type="term" value="P:alginic acid biosynthetic process"/>
    <property type="evidence" value="ECO:0007669"/>
    <property type="project" value="UniProtKB-KW"/>
</dbReference>
<evidence type="ECO:0000256" key="5">
    <source>
        <dbReference type="ARBA" id="ARBA00022475"/>
    </source>
</evidence>
<keyword evidence="6 12" id="KW-0812">Transmembrane</keyword>
<evidence type="ECO:0000256" key="3">
    <source>
        <dbReference type="ARBA" id="ARBA00010323"/>
    </source>
</evidence>
<feature type="transmembrane region" description="Helical" evidence="12">
    <location>
        <begin position="295"/>
        <end position="313"/>
    </location>
</feature>
<feature type="transmembrane region" description="Helical" evidence="12">
    <location>
        <begin position="40"/>
        <end position="62"/>
    </location>
</feature>
<evidence type="ECO:0000256" key="7">
    <source>
        <dbReference type="ARBA" id="ARBA00022841"/>
    </source>
</evidence>
<dbReference type="AlphaFoldDB" id="A0A934IIT3"/>
<evidence type="ECO:0000313" key="14">
    <source>
        <dbReference type="Proteomes" id="UP000642488"/>
    </source>
</evidence>
<evidence type="ECO:0000256" key="12">
    <source>
        <dbReference type="SAM" id="Phobius"/>
    </source>
</evidence>
<protein>
    <recommendedName>
        <fullName evidence="4">Probable alginate O-acetylase AlgI</fullName>
    </recommendedName>
    <alternativeName>
        <fullName evidence="10">Alginate biosynthesis protein AlgI</fullName>
    </alternativeName>
</protein>
<feature type="transmembrane region" description="Helical" evidence="12">
    <location>
        <begin position="211"/>
        <end position="230"/>
    </location>
</feature>
<comment type="similarity">
    <text evidence="3 11">Belongs to the membrane-bound acyltransferase family.</text>
</comment>
<evidence type="ECO:0000256" key="9">
    <source>
        <dbReference type="ARBA" id="ARBA00023136"/>
    </source>
</evidence>
<evidence type="ECO:0000256" key="6">
    <source>
        <dbReference type="ARBA" id="ARBA00022692"/>
    </source>
</evidence>
<keyword evidence="14" id="KW-1185">Reference proteome</keyword>
<comment type="caution">
    <text evidence="13">The sequence shown here is derived from an EMBL/GenBank/DDBJ whole genome shotgun (WGS) entry which is preliminary data.</text>
</comment>
<dbReference type="Proteomes" id="UP000642488">
    <property type="component" value="Unassembled WGS sequence"/>
</dbReference>
<keyword evidence="7" id="KW-0016">Alginate biosynthesis</keyword>
<keyword evidence="9 11" id="KW-0472">Membrane</keyword>
<evidence type="ECO:0000256" key="2">
    <source>
        <dbReference type="ARBA" id="ARBA00005182"/>
    </source>
</evidence>
<feature type="transmembrane region" description="Helical" evidence="12">
    <location>
        <begin position="414"/>
        <end position="431"/>
    </location>
</feature>
<proteinExistence type="inferred from homology"/>
<dbReference type="PANTHER" id="PTHR13285:SF18">
    <property type="entry name" value="PROTEIN-CYSTEINE N-PALMITOYLTRANSFERASE RASP"/>
    <property type="match status" value="1"/>
</dbReference>
<feature type="transmembrane region" description="Helical" evidence="12">
    <location>
        <begin position="74"/>
        <end position="93"/>
    </location>
</feature>
<dbReference type="PANTHER" id="PTHR13285">
    <property type="entry name" value="ACYLTRANSFERASE"/>
    <property type="match status" value="1"/>
</dbReference>
<feature type="transmembrane region" description="Helical" evidence="12">
    <location>
        <begin position="358"/>
        <end position="379"/>
    </location>
</feature>
<feature type="transmembrane region" description="Helical" evidence="12">
    <location>
        <begin position="319"/>
        <end position="337"/>
    </location>
</feature>
<feature type="transmembrane region" description="Helical" evidence="12">
    <location>
        <begin position="171"/>
        <end position="189"/>
    </location>
</feature>
<dbReference type="Pfam" id="PF03062">
    <property type="entry name" value="MBOAT"/>
    <property type="match status" value="1"/>
</dbReference>
<dbReference type="GO" id="GO:0016746">
    <property type="term" value="F:acyltransferase activity"/>
    <property type="evidence" value="ECO:0007669"/>
    <property type="project" value="UniProtKB-KW"/>
</dbReference>
<accession>A0A934IIT3</accession>
<dbReference type="EMBL" id="JAEKPD010000013">
    <property type="protein sequence ID" value="MBJ3763708.1"/>
    <property type="molecule type" value="Genomic_DNA"/>
</dbReference>
<organism evidence="13 14">
    <name type="scientific">Palleronia pontilimi</name>
    <dbReference type="NCBI Taxonomy" id="1964209"/>
    <lineage>
        <taxon>Bacteria</taxon>
        <taxon>Pseudomonadati</taxon>
        <taxon>Pseudomonadota</taxon>
        <taxon>Alphaproteobacteria</taxon>
        <taxon>Rhodobacterales</taxon>
        <taxon>Roseobacteraceae</taxon>
        <taxon>Palleronia</taxon>
    </lineage>
</organism>
<evidence type="ECO:0000256" key="4">
    <source>
        <dbReference type="ARBA" id="ARBA00016084"/>
    </source>
</evidence>
<feature type="transmembrane region" description="Helical" evidence="12">
    <location>
        <begin position="105"/>
        <end position="125"/>
    </location>
</feature>
<comment type="pathway">
    <text evidence="2">Glycan biosynthesis; alginate biosynthesis.</text>
</comment>
<dbReference type="GO" id="GO:0005886">
    <property type="term" value="C:plasma membrane"/>
    <property type="evidence" value="ECO:0007669"/>
    <property type="project" value="UniProtKB-SubCell"/>
</dbReference>
<dbReference type="InterPro" id="IPR051085">
    <property type="entry name" value="MB_O-acyltransferase"/>
</dbReference>
<keyword evidence="11" id="KW-0012">Acyltransferase</keyword>
<evidence type="ECO:0000256" key="10">
    <source>
        <dbReference type="ARBA" id="ARBA00031030"/>
    </source>
</evidence>
<gene>
    <name evidence="13" type="ORF">ILP92_13200</name>
</gene>